<dbReference type="Proteomes" id="UP000639643">
    <property type="component" value="Unassembled WGS sequence"/>
</dbReference>
<feature type="region of interest" description="Disordered" evidence="1">
    <location>
        <begin position="185"/>
        <end position="244"/>
    </location>
</feature>
<comment type="caution">
    <text evidence="2">The sequence shown here is derived from an EMBL/GenBank/DDBJ whole genome shotgun (WGS) entry which is preliminary data.</text>
</comment>
<sequence>MRGPNPRLELHQLPWLGRENSLTITINHVSDPQRIRREGRRVDTRKCSFLVQELMRPQATAPLDCIEAMSLSDGGPLTAQTGSFSERNLRLGIDNDTPRSHSTLSRRCVCMSGCLSDSRSSYPGRSRNVDVCFMQALTAKSRFCNRMESLGRGWTAWPPEYEPAEQLDARQGTVASLRWLPAWHHTQRPHAGRPTAYGPRGHLGIDSEDRRGRSKVGFPWNETTIPSAGYASSRPRDRRPSVYE</sequence>
<feature type="compositionally biased region" description="Basic and acidic residues" evidence="1">
    <location>
        <begin position="234"/>
        <end position="244"/>
    </location>
</feature>
<keyword evidence="3" id="KW-1185">Reference proteome</keyword>
<accession>A0A8H6KG95</accession>
<proteinExistence type="predicted"/>
<reference evidence="2" key="1">
    <citation type="journal article" date="2020" name="Phytopathology">
        <title>Genome Sequence Resources of Colletotrichum truncatum, C. plurivorum, C. musicola, and C. sojae: Four Species Pathogenic to Soybean (Glycine max).</title>
        <authorList>
            <person name="Rogerio F."/>
            <person name="Boufleur T.R."/>
            <person name="Ciampi-Guillardi M."/>
            <person name="Sukno S.A."/>
            <person name="Thon M.R."/>
            <person name="Massola Junior N.S."/>
            <person name="Baroncelli R."/>
        </authorList>
    </citation>
    <scope>NUCLEOTIDE SEQUENCE</scope>
    <source>
        <strain evidence="2">LFN0074</strain>
    </source>
</reference>
<dbReference type="EMBL" id="WIGM01000274">
    <property type="protein sequence ID" value="KAF6830932.1"/>
    <property type="molecule type" value="Genomic_DNA"/>
</dbReference>
<dbReference type="AlphaFoldDB" id="A0A8H6KG95"/>
<name>A0A8H6KG95_9PEZI</name>
<evidence type="ECO:0000313" key="3">
    <source>
        <dbReference type="Proteomes" id="UP000639643"/>
    </source>
</evidence>
<protein>
    <submittedName>
        <fullName evidence="2">Uncharacterized protein</fullName>
    </submittedName>
</protein>
<gene>
    <name evidence="2" type="ORF">CMUS01_07562</name>
</gene>
<evidence type="ECO:0000313" key="2">
    <source>
        <dbReference type="EMBL" id="KAF6830932.1"/>
    </source>
</evidence>
<organism evidence="2 3">
    <name type="scientific">Colletotrichum musicola</name>
    <dbReference type="NCBI Taxonomy" id="2175873"/>
    <lineage>
        <taxon>Eukaryota</taxon>
        <taxon>Fungi</taxon>
        <taxon>Dikarya</taxon>
        <taxon>Ascomycota</taxon>
        <taxon>Pezizomycotina</taxon>
        <taxon>Sordariomycetes</taxon>
        <taxon>Hypocreomycetidae</taxon>
        <taxon>Glomerellales</taxon>
        <taxon>Glomerellaceae</taxon>
        <taxon>Colletotrichum</taxon>
        <taxon>Colletotrichum orchidearum species complex</taxon>
    </lineage>
</organism>
<evidence type="ECO:0000256" key="1">
    <source>
        <dbReference type="SAM" id="MobiDB-lite"/>
    </source>
</evidence>